<keyword evidence="2" id="KW-1185">Reference proteome</keyword>
<reference evidence="2" key="1">
    <citation type="journal article" date="2019" name="Int. J. Syst. Evol. Microbiol.">
        <title>The Global Catalogue of Microorganisms (GCM) 10K type strain sequencing project: providing services to taxonomists for standard genome sequencing and annotation.</title>
        <authorList>
            <consortium name="The Broad Institute Genomics Platform"/>
            <consortium name="The Broad Institute Genome Sequencing Center for Infectious Disease"/>
            <person name="Wu L."/>
            <person name="Ma J."/>
        </authorList>
    </citation>
    <scope>NUCLEOTIDE SEQUENCE [LARGE SCALE GENOMIC DNA]</scope>
    <source>
        <strain evidence="2">CGMCC 1.12192</strain>
    </source>
</reference>
<protein>
    <recommendedName>
        <fullName evidence="3">Lysine-specific metallo-endopeptidase domain-containing protein</fullName>
    </recommendedName>
</protein>
<dbReference type="RefSeq" id="WP_204392434.1">
    <property type="nucleotide sequence ID" value="NZ_JAFBBW010000001.1"/>
</dbReference>
<sequence length="224" mass="24774">MVHCTYTVPDKAASGDDFYGASICDQVYVDYFWDTYGFAGNKEYWDDGFGWDDCCNTDQPLARTFNGCYALTYSAQDYLNDDYAGACLNWARRYVREHIGDLRSKCGDGDAIAASVGGGVVELYLGCFYTKNAPGRAETLLHESRHIGGKPHDAKFPKGSTFGEGKSGADSSWGYEGAWMYGALYLWWYYAQGARTTSAIRELARQRANVVIDGAFATHPGYSV</sequence>
<proteinExistence type="predicted"/>
<evidence type="ECO:0008006" key="3">
    <source>
        <dbReference type="Google" id="ProtNLM"/>
    </source>
</evidence>
<evidence type="ECO:0000313" key="2">
    <source>
        <dbReference type="Proteomes" id="UP001595960"/>
    </source>
</evidence>
<dbReference type="EMBL" id="JBHSJC010000001">
    <property type="protein sequence ID" value="MFC4829036.1"/>
    <property type="molecule type" value="Genomic_DNA"/>
</dbReference>
<gene>
    <name evidence="1" type="ORF">ACFPER_09565</name>
</gene>
<dbReference type="Proteomes" id="UP001595960">
    <property type="component" value="Unassembled WGS sequence"/>
</dbReference>
<organism evidence="1 2">
    <name type="scientific">Agromyces aurantiacus</name>
    <dbReference type="NCBI Taxonomy" id="165814"/>
    <lineage>
        <taxon>Bacteria</taxon>
        <taxon>Bacillati</taxon>
        <taxon>Actinomycetota</taxon>
        <taxon>Actinomycetes</taxon>
        <taxon>Micrococcales</taxon>
        <taxon>Microbacteriaceae</taxon>
        <taxon>Agromyces</taxon>
    </lineage>
</organism>
<name>A0ABV9R4J4_9MICO</name>
<evidence type="ECO:0000313" key="1">
    <source>
        <dbReference type="EMBL" id="MFC4829036.1"/>
    </source>
</evidence>
<accession>A0ABV9R4J4</accession>
<comment type="caution">
    <text evidence="1">The sequence shown here is derived from an EMBL/GenBank/DDBJ whole genome shotgun (WGS) entry which is preliminary data.</text>
</comment>